<dbReference type="InterPro" id="IPR050275">
    <property type="entry name" value="PGM_Phosphatase"/>
</dbReference>
<accession>A0A1Q9LH63</accession>
<dbReference type="GO" id="GO:0005737">
    <property type="term" value="C:cytoplasm"/>
    <property type="evidence" value="ECO:0007669"/>
    <property type="project" value="TreeGrafter"/>
</dbReference>
<dbReference type="GO" id="GO:0016791">
    <property type="term" value="F:phosphatase activity"/>
    <property type="evidence" value="ECO:0007669"/>
    <property type="project" value="TreeGrafter"/>
</dbReference>
<dbReference type="EMBL" id="MKQR01000025">
    <property type="protein sequence ID" value="OLR91344.1"/>
    <property type="molecule type" value="Genomic_DNA"/>
</dbReference>
<proteinExistence type="predicted"/>
<dbReference type="Gene3D" id="3.40.50.1240">
    <property type="entry name" value="Phosphoglycerate mutase-like"/>
    <property type="match status" value="1"/>
</dbReference>
<evidence type="ECO:0000313" key="2">
    <source>
        <dbReference type="Proteomes" id="UP000186040"/>
    </source>
</evidence>
<dbReference type="PANTHER" id="PTHR48100:SF1">
    <property type="entry name" value="HISTIDINE PHOSPHATASE FAMILY PROTEIN-RELATED"/>
    <property type="match status" value="1"/>
</dbReference>
<dbReference type="SUPFAM" id="SSF53254">
    <property type="entry name" value="Phosphoglycerate mutase-like"/>
    <property type="match status" value="1"/>
</dbReference>
<dbReference type="InterPro" id="IPR013078">
    <property type="entry name" value="His_Pase_superF_clade-1"/>
</dbReference>
<dbReference type="Proteomes" id="UP000186040">
    <property type="component" value="Unassembled WGS sequence"/>
</dbReference>
<reference evidence="1 2" key="1">
    <citation type="submission" date="2016-10" db="EMBL/GenBank/DDBJ databases">
        <title>The Draft Genome Sequence of Actinokineospora bangkokensis 44EHWT reveals the biosynthetic pathway of antifungal compounds Thailandins with unusual extender unit butylmalonyl-CoA.</title>
        <authorList>
            <person name="Greule A."/>
            <person name="Intra B."/>
            <person name="Flemming S."/>
            <person name="Rommel M.G."/>
            <person name="Panbangred W."/>
            <person name="Bechthold A."/>
        </authorList>
    </citation>
    <scope>NUCLEOTIDE SEQUENCE [LARGE SCALE GENOMIC DNA]</scope>
    <source>
        <strain evidence="1 2">44EHW</strain>
    </source>
</reference>
<protein>
    <submittedName>
        <fullName evidence="1">Histidine phosphatase family protein</fullName>
    </submittedName>
</protein>
<dbReference type="PANTHER" id="PTHR48100">
    <property type="entry name" value="BROAD-SPECIFICITY PHOSPHATASE YOR283W-RELATED"/>
    <property type="match status" value="1"/>
</dbReference>
<comment type="caution">
    <text evidence="1">The sequence shown here is derived from an EMBL/GenBank/DDBJ whole genome shotgun (WGS) entry which is preliminary data.</text>
</comment>
<dbReference type="STRING" id="1193682.BJP25_27150"/>
<gene>
    <name evidence="1" type="ORF">BJP25_27150</name>
</gene>
<sequence>MSSTVHRQARYAAPTGATELVLVRHGESAPAVAGEVFDLVEGQGDPDLAPEGRAQAERVGARLRGTDLAAVYVTTLRRTAQTAAPLLAGAAPVVERDFREVHLGEWEGGAFRAKVAEGDPVAQRMFAEQRWDVIPGAESADSLTSRLRAAVRRVALAHPGGRVAVFTHGGVIAHLLHLATGSEPFAFLPVDNASISRLVVHGNSWKLRAFNDTAHLTG</sequence>
<dbReference type="RefSeq" id="WP_075977001.1">
    <property type="nucleotide sequence ID" value="NZ_MKQR01000025.1"/>
</dbReference>
<dbReference type="OrthoDB" id="9783269at2"/>
<evidence type="ECO:0000313" key="1">
    <source>
        <dbReference type="EMBL" id="OLR91344.1"/>
    </source>
</evidence>
<dbReference type="InterPro" id="IPR029033">
    <property type="entry name" value="His_PPase_superfam"/>
</dbReference>
<dbReference type="AlphaFoldDB" id="A0A1Q9LH63"/>
<organism evidence="1 2">
    <name type="scientific">Actinokineospora bangkokensis</name>
    <dbReference type="NCBI Taxonomy" id="1193682"/>
    <lineage>
        <taxon>Bacteria</taxon>
        <taxon>Bacillati</taxon>
        <taxon>Actinomycetota</taxon>
        <taxon>Actinomycetes</taxon>
        <taxon>Pseudonocardiales</taxon>
        <taxon>Pseudonocardiaceae</taxon>
        <taxon>Actinokineospora</taxon>
    </lineage>
</organism>
<keyword evidence="2" id="KW-1185">Reference proteome</keyword>
<dbReference type="SMART" id="SM00855">
    <property type="entry name" value="PGAM"/>
    <property type="match status" value="1"/>
</dbReference>
<name>A0A1Q9LH63_9PSEU</name>
<dbReference type="CDD" id="cd07067">
    <property type="entry name" value="HP_PGM_like"/>
    <property type="match status" value="1"/>
</dbReference>
<dbReference type="Pfam" id="PF00300">
    <property type="entry name" value="His_Phos_1"/>
    <property type="match status" value="1"/>
</dbReference>